<evidence type="ECO:0000256" key="8">
    <source>
        <dbReference type="ARBA" id="ARBA00023180"/>
    </source>
</evidence>
<dbReference type="CDD" id="cd00112">
    <property type="entry name" value="LDLa"/>
    <property type="match status" value="2"/>
</dbReference>
<dbReference type="Gene3D" id="4.10.400.10">
    <property type="entry name" value="Low-density Lipoprotein Receptor"/>
    <property type="match status" value="2"/>
</dbReference>
<proteinExistence type="predicted"/>
<dbReference type="PANTHER" id="PTHR22722:SF5">
    <property type="entry name" value="LOW-DENSITY LIPOPROTEIN RECEPTOR-RELATED PROTEIN 1B"/>
    <property type="match status" value="1"/>
</dbReference>
<evidence type="ECO:0000256" key="5">
    <source>
        <dbReference type="ARBA" id="ARBA00023136"/>
    </source>
</evidence>
<name>A0ABV0VXA8_9TELE</name>
<dbReference type="PROSITE" id="PS01209">
    <property type="entry name" value="LDLRA_1"/>
    <property type="match status" value="2"/>
</dbReference>
<dbReference type="PRINTS" id="PR00261">
    <property type="entry name" value="LDLRECEPTOR"/>
</dbReference>
<keyword evidence="4" id="KW-1133">Transmembrane helix</keyword>
<comment type="caution">
    <text evidence="10">The sequence shown here is derived from an EMBL/GenBank/DDBJ whole genome shotgun (WGS) entry which is preliminary data.</text>
</comment>
<dbReference type="PANTHER" id="PTHR22722">
    <property type="entry name" value="LOW-DENSITY LIPOPROTEIN RECEPTOR-RELATED PROTEIN 2-RELATED"/>
    <property type="match status" value="1"/>
</dbReference>
<dbReference type="InterPro" id="IPR051221">
    <property type="entry name" value="LDLR-related"/>
</dbReference>
<feature type="disulfide bond" evidence="9">
    <location>
        <begin position="73"/>
        <end position="85"/>
    </location>
</feature>
<comment type="subcellular location">
    <subcellularLocation>
        <location evidence="1">Membrane</location>
        <topology evidence="1">Single-pass membrane protein</topology>
    </subcellularLocation>
</comment>
<dbReference type="InterPro" id="IPR023415">
    <property type="entry name" value="LDLR_class-A_CS"/>
</dbReference>
<evidence type="ECO:0000256" key="2">
    <source>
        <dbReference type="ARBA" id="ARBA00022692"/>
    </source>
</evidence>
<dbReference type="SUPFAM" id="SSF57424">
    <property type="entry name" value="LDL receptor-like module"/>
    <property type="match status" value="2"/>
</dbReference>
<feature type="disulfide bond" evidence="9">
    <location>
        <begin position="92"/>
        <end position="107"/>
    </location>
</feature>
<keyword evidence="7" id="KW-0675">Receptor</keyword>
<dbReference type="Proteomes" id="UP001444071">
    <property type="component" value="Unassembled WGS sequence"/>
</dbReference>
<keyword evidence="11" id="KW-1185">Reference proteome</keyword>
<keyword evidence="5" id="KW-0472">Membrane</keyword>
<comment type="caution">
    <text evidence="9">Lacks conserved residue(s) required for the propagation of feature annotation.</text>
</comment>
<sequence length="123" mass="13137">MDDCGDYSDEANCAAPTEVPGCSRYFQFECRNGRCIPTWWKCDGENDCGDWSDEAQCTGGVTPHAVTSGPITCAPNRFHCGSGACIINTWVCDGYADCPDGSDELGCPTGCNSVPQFTTEVTL</sequence>
<dbReference type="InterPro" id="IPR002172">
    <property type="entry name" value="LDrepeatLR_classA_rpt"/>
</dbReference>
<evidence type="ECO:0000256" key="4">
    <source>
        <dbReference type="ARBA" id="ARBA00022989"/>
    </source>
</evidence>
<dbReference type="Pfam" id="PF00057">
    <property type="entry name" value="Ldl_recept_a"/>
    <property type="match status" value="2"/>
</dbReference>
<feature type="disulfide bond" evidence="9">
    <location>
        <begin position="42"/>
        <end position="57"/>
    </location>
</feature>
<keyword evidence="6 9" id="KW-1015">Disulfide bond</keyword>
<evidence type="ECO:0000313" key="11">
    <source>
        <dbReference type="Proteomes" id="UP001444071"/>
    </source>
</evidence>
<gene>
    <name evidence="10" type="ORF">XENORESO_017340</name>
</gene>
<evidence type="ECO:0000256" key="7">
    <source>
        <dbReference type="ARBA" id="ARBA00023170"/>
    </source>
</evidence>
<evidence type="ECO:0000256" key="9">
    <source>
        <dbReference type="PROSITE-ProRule" id="PRU00124"/>
    </source>
</evidence>
<dbReference type="EMBL" id="JAHRIM010015916">
    <property type="protein sequence ID" value="MEQ2261880.1"/>
    <property type="molecule type" value="Genomic_DNA"/>
</dbReference>
<accession>A0ABV0VXA8</accession>
<evidence type="ECO:0000256" key="3">
    <source>
        <dbReference type="ARBA" id="ARBA00022737"/>
    </source>
</evidence>
<protein>
    <submittedName>
        <fullName evidence="10">Uncharacterized protein</fullName>
    </submittedName>
</protein>
<feature type="disulfide bond" evidence="9">
    <location>
        <begin position="80"/>
        <end position="98"/>
    </location>
</feature>
<feature type="disulfide bond" evidence="9">
    <location>
        <begin position="30"/>
        <end position="48"/>
    </location>
</feature>
<dbReference type="PROSITE" id="PS50068">
    <property type="entry name" value="LDLRA_2"/>
    <property type="match status" value="2"/>
</dbReference>
<evidence type="ECO:0000256" key="6">
    <source>
        <dbReference type="ARBA" id="ARBA00023157"/>
    </source>
</evidence>
<keyword evidence="3" id="KW-0677">Repeat</keyword>
<dbReference type="InterPro" id="IPR036055">
    <property type="entry name" value="LDL_receptor-like_sf"/>
</dbReference>
<organism evidence="10 11">
    <name type="scientific">Xenotaenia resolanae</name>
    <dbReference type="NCBI Taxonomy" id="208358"/>
    <lineage>
        <taxon>Eukaryota</taxon>
        <taxon>Metazoa</taxon>
        <taxon>Chordata</taxon>
        <taxon>Craniata</taxon>
        <taxon>Vertebrata</taxon>
        <taxon>Euteleostomi</taxon>
        <taxon>Actinopterygii</taxon>
        <taxon>Neopterygii</taxon>
        <taxon>Teleostei</taxon>
        <taxon>Neoteleostei</taxon>
        <taxon>Acanthomorphata</taxon>
        <taxon>Ovalentaria</taxon>
        <taxon>Atherinomorphae</taxon>
        <taxon>Cyprinodontiformes</taxon>
        <taxon>Goodeidae</taxon>
        <taxon>Xenotaenia</taxon>
    </lineage>
</organism>
<keyword evidence="8" id="KW-0325">Glycoprotein</keyword>
<keyword evidence="2" id="KW-0812">Transmembrane</keyword>
<reference evidence="10 11" key="1">
    <citation type="submission" date="2021-06" db="EMBL/GenBank/DDBJ databases">
        <authorList>
            <person name="Palmer J.M."/>
        </authorList>
    </citation>
    <scope>NUCLEOTIDE SEQUENCE [LARGE SCALE GENOMIC DNA]</scope>
    <source>
        <strain evidence="10 11">XR_2019</strain>
        <tissue evidence="10">Muscle</tissue>
    </source>
</reference>
<evidence type="ECO:0000256" key="1">
    <source>
        <dbReference type="ARBA" id="ARBA00004167"/>
    </source>
</evidence>
<dbReference type="SMART" id="SM00192">
    <property type="entry name" value="LDLa"/>
    <property type="match status" value="2"/>
</dbReference>
<evidence type="ECO:0000313" key="10">
    <source>
        <dbReference type="EMBL" id="MEQ2261880.1"/>
    </source>
</evidence>